<dbReference type="KEGG" id="mxa:MXAN_5833"/>
<dbReference type="STRING" id="246197.MXAN_5833"/>
<dbReference type="HOGENOM" id="CLU_3218991_0_0_7"/>
<name>Q1D053_MYXXD</name>
<dbReference type="AlphaFoldDB" id="Q1D053"/>
<sequence length="44" mass="4873">MRATSLAPSALWEFAGGVDWGNCQDVANTICERTAYGACWNWSY</sequence>
<reference evidence="1 2" key="1">
    <citation type="journal article" date="2006" name="Proc. Natl. Acad. Sci. U.S.A.">
        <title>Evolution of sensory complexity recorded in a myxobacterial genome.</title>
        <authorList>
            <person name="Goldman B.S."/>
            <person name="Nierman W.C."/>
            <person name="Kaiser D."/>
            <person name="Slater S.C."/>
            <person name="Durkin A.S."/>
            <person name="Eisen J.A."/>
            <person name="Ronning C.M."/>
            <person name="Barbazuk W.B."/>
            <person name="Blanchard M."/>
            <person name="Field C."/>
            <person name="Halling C."/>
            <person name="Hinkle G."/>
            <person name="Iartchuk O."/>
            <person name="Kim H.S."/>
            <person name="Mackenzie C."/>
            <person name="Madupu R."/>
            <person name="Miller N."/>
            <person name="Shvartsbeyn A."/>
            <person name="Sullivan S.A."/>
            <person name="Vaudin M."/>
            <person name="Wiegand R."/>
            <person name="Kaplan H.B."/>
        </authorList>
    </citation>
    <scope>NUCLEOTIDE SEQUENCE [LARGE SCALE GENOMIC DNA]</scope>
    <source>
        <strain evidence="2">DK1622</strain>
    </source>
</reference>
<evidence type="ECO:0000313" key="1">
    <source>
        <dbReference type="EMBL" id="ABF91136.1"/>
    </source>
</evidence>
<gene>
    <name evidence="1" type="ordered locus">MXAN_5833</name>
</gene>
<dbReference type="EnsemblBacteria" id="ABF91136">
    <property type="protein sequence ID" value="ABF91136"/>
    <property type="gene ID" value="MXAN_5833"/>
</dbReference>
<keyword evidence="2" id="KW-1185">Reference proteome</keyword>
<proteinExistence type="predicted"/>
<evidence type="ECO:0000313" key="2">
    <source>
        <dbReference type="Proteomes" id="UP000002402"/>
    </source>
</evidence>
<dbReference type="EMBL" id="CP000113">
    <property type="protein sequence ID" value="ABF91136.1"/>
    <property type="molecule type" value="Genomic_DNA"/>
</dbReference>
<dbReference type="Proteomes" id="UP000002402">
    <property type="component" value="Chromosome"/>
</dbReference>
<organism evidence="1 2">
    <name type="scientific">Myxococcus xanthus (strain DK1622)</name>
    <dbReference type="NCBI Taxonomy" id="246197"/>
    <lineage>
        <taxon>Bacteria</taxon>
        <taxon>Pseudomonadati</taxon>
        <taxon>Myxococcota</taxon>
        <taxon>Myxococcia</taxon>
        <taxon>Myxococcales</taxon>
        <taxon>Cystobacterineae</taxon>
        <taxon>Myxococcaceae</taxon>
        <taxon>Myxococcus</taxon>
    </lineage>
</organism>
<accession>Q1D053</accession>
<protein>
    <submittedName>
        <fullName evidence="1">Uncharacterized protein</fullName>
    </submittedName>
</protein>